<dbReference type="EMBL" id="CZAL01000003">
    <property type="protein sequence ID" value="CUO86418.1"/>
    <property type="molecule type" value="Genomic_DNA"/>
</dbReference>
<name>A0A174IM55_9FIRM</name>
<evidence type="ECO:0000313" key="2">
    <source>
        <dbReference type="Proteomes" id="UP000095709"/>
    </source>
</evidence>
<dbReference type="RefSeq" id="WP_055265533.1">
    <property type="nucleotide sequence ID" value="NZ_CZAL01000003.1"/>
</dbReference>
<dbReference type="AlphaFoldDB" id="A0A174IM55"/>
<gene>
    <name evidence="1" type="ORF">ERS852498_00664</name>
</gene>
<sequence>MRNYSIYTLKTKLEFTNLYQYLSEKDYKQLEQQILCHSYHTPICTWNGIVINGIEAYELFRKHSIPFRIKRLHFSSKEDVISWICTDQLKREDLTNINKKYLIGKKYDAEKIIVSRQLSSTNKSHISGASIAAKKISEECNVAMATVYKYSAYSSALDIIDEKVPDFVKRVRSGQLWISQANIIELSGLPKEQLLSLNNYLLAEKIEHLSYHDMKRELLWNNYAKPMLRKESSVSIPSIRNLPQFDPDAEIASLTLTIPSWNSSIERVLKVSDFKIASDTAKYKLKYQLMCLISRDCEKKSVNKILL</sequence>
<reference evidence="1 2" key="1">
    <citation type="submission" date="2015-09" db="EMBL/GenBank/DDBJ databases">
        <authorList>
            <consortium name="Pathogen Informatics"/>
        </authorList>
    </citation>
    <scope>NUCLEOTIDE SEQUENCE [LARGE SCALE GENOMIC DNA]</scope>
    <source>
        <strain evidence="1 2">2789STDY5834885</strain>
    </source>
</reference>
<proteinExistence type="predicted"/>
<organism evidence="1 2">
    <name type="scientific">Fusicatenibacter saccharivorans</name>
    <dbReference type="NCBI Taxonomy" id="1150298"/>
    <lineage>
        <taxon>Bacteria</taxon>
        <taxon>Bacillati</taxon>
        <taxon>Bacillota</taxon>
        <taxon>Clostridia</taxon>
        <taxon>Lachnospirales</taxon>
        <taxon>Lachnospiraceae</taxon>
        <taxon>Fusicatenibacter</taxon>
    </lineage>
</organism>
<dbReference type="Proteomes" id="UP000095709">
    <property type="component" value="Unassembled WGS sequence"/>
</dbReference>
<accession>A0A174IM55</accession>
<evidence type="ECO:0000313" key="1">
    <source>
        <dbReference type="EMBL" id="CUO86418.1"/>
    </source>
</evidence>
<protein>
    <submittedName>
        <fullName evidence="1">Uncharacterized protein</fullName>
    </submittedName>
</protein>